<evidence type="ECO:0000259" key="2">
    <source>
        <dbReference type="PROSITE" id="PS50994"/>
    </source>
</evidence>
<reference evidence="3 4" key="1">
    <citation type="journal article" date="2018" name="Front. Plant Sci.">
        <title>Red Clover (Trifolium pratense) and Zigzag Clover (T. medium) - A Picture of Genomic Similarities and Differences.</title>
        <authorList>
            <person name="Dluhosova J."/>
            <person name="Istvanek J."/>
            <person name="Nedelnik J."/>
            <person name="Repkova J."/>
        </authorList>
    </citation>
    <scope>NUCLEOTIDE SEQUENCE [LARGE SCALE GENOMIC DNA]</scope>
    <source>
        <strain evidence="4">cv. 10/8</strain>
        <tissue evidence="3">Leaf</tissue>
    </source>
</reference>
<dbReference type="GO" id="GO:0003676">
    <property type="term" value="F:nucleic acid binding"/>
    <property type="evidence" value="ECO:0007669"/>
    <property type="project" value="InterPro"/>
</dbReference>
<dbReference type="Proteomes" id="UP000265520">
    <property type="component" value="Unassembled WGS sequence"/>
</dbReference>
<sequence length="64" mass="7344">ITAFNVFRFFKRDILARFGIPRVVVTDNGMQFTDKKFREFPKPTAKQHKATAKPKPRTKSSCAA</sequence>
<dbReference type="InterPro" id="IPR012337">
    <property type="entry name" value="RNaseH-like_sf"/>
</dbReference>
<feature type="compositionally biased region" description="Basic residues" evidence="1">
    <location>
        <begin position="45"/>
        <end position="58"/>
    </location>
</feature>
<feature type="non-terminal residue" evidence="3">
    <location>
        <position position="1"/>
    </location>
</feature>
<evidence type="ECO:0000313" key="3">
    <source>
        <dbReference type="EMBL" id="MCI56141.1"/>
    </source>
</evidence>
<dbReference type="PROSITE" id="PS50994">
    <property type="entry name" value="INTEGRASE"/>
    <property type="match status" value="1"/>
</dbReference>
<dbReference type="Gene3D" id="3.30.420.10">
    <property type="entry name" value="Ribonuclease H-like superfamily/Ribonuclease H"/>
    <property type="match status" value="1"/>
</dbReference>
<organism evidence="3 4">
    <name type="scientific">Trifolium medium</name>
    <dbReference type="NCBI Taxonomy" id="97028"/>
    <lineage>
        <taxon>Eukaryota</taxon>
        <taxon>Viridiplantae</taxon>
        <taxon>Streptophyta</taxon>
        <taxon>Embryophyta</taxon>
        <taxon>Tracheophyta</taxon>
        <taxon>Spermatophyta</taxon>
        <taxon>Magnoliopsida</taxon>
        <taxon>eudicotyledons</taxon>
        <taxon>Gunneridae</taxon>
        <taxon>Pentapetalae</taxon>
        <taxon>rosids</taxon>
        <taxon>fabids</taxon>
        <taxon>Fabales</taxon>
        <taxon>Fabaceae</taxon>
        <taxon>Papilionoideae</taxon>
        <taxon>50 kb inversion clade</taxon>
        <taxon>NPAAA clade</taxon>
        <taxon>Hologalegina</taxon>
        <taxon>IRL clade</taxon>
        <taxon>Trifolieae</taxon>
        <taxon>Trifolium</taxon>
    </lineage>
</organism>
<feature type="domain" description="Integrase catalytic" evidence="2">
    <location>
        <begin position="1"/>
        <end position="64"/>
    </location>
</feature>
<dbReference type="InterPro" id="IPR001584">
    <property type="entry name" value="Integrase_cat-core"/>
</dbReference>
<evidence type="ECO:0000256" key="1">
    <source>
        <dbReference type="SAM" id="MobiDB-lite"/>
    </source>
</evidence>
<keyword evidence="4" id="KW-1185">Reference proteome</keyword>
<evidence type="ECO:0000313" key="4">
    <source>
        <dbReference type="Proteomes" id="UP000265520"/>
    </source>
</evidence>
<proteinExistence type="predicted"/>
<accession>A0A392T4V1</accession>
<dbReference type="GO" id="GO:0015074">
    <property type="term" value="P:DNA integration"/>
    <property type="evidence" value="ECO:0007669"/>
    <property type="project" value="InterPro"/>
</dbReference>
<protein>
    <recommendedName>
        <fullName evidence="2">Integrase catalytic domain-containing protein</fullName>
    </recommendedName>
</protein>
<dbReference type="InterPro" id="IPR036397">
    <property type="entry name" value="RNaseH_sf"/>
</dbReference>
<dbReference type="SUPFAM" id="SSF53098">
    <property type="entry name" value="Ribonuclease H-like"/>
    <property type="match status" value="1"/>
</dbReference>
<name>A0A392T4V1_9FABA</name>
<feature type="region of interest" description="Disordered" evidence="1">
    <location>
        <begin position="39"/>
        <end position="64"/>
    </location>
</feature>
<dbReference type="EMBL" id="LXQA010507827">
    <property type="protein sequence ID" value="MCI56141.1"/>
    <property type="molecule type" value="Genomic_DNA"/>
</dbReference>
<comment type="caution">
    <text evidence="3">The sequence shown here is derived from an EMBL/GenBank/DDBJ whole genome shotgun (WGS) entry which is preliminary data.</text>
</comment>
<dbReference type="AlphaFoldDB" id="A0A392T4V1"/>